<organism evidence="3 4">
    <name type="scientific">Kitasatospora phosalacinea</name>
    <dbReference type="NCBI Taxonomy" id="2065"/>
    <lineage>
        <taxon>Bacteria</taxon>
        <taxon>Bacillati</taxon>
        <taxon>Actinomycetota</taxon>
        <taxon>Actinomycetes</taxon>
        <taxon>Kitasatosporales</taxon>
        <taxon>Streptomycetaceae</taxon>
        <taxon>Kitasatospora</taxon>
    </lineage>
</organism>
<dbReference type="RefSeq" id="WP_380331951.1">
    <property type="nucleotide sequence ID" value="NZ_JBHYPW010000090.1"/>
</dbReference>
<accession>A0ABW6GW59</accession>
<dbReference type="Gene3D" id="3.30.70.2660">
    <property type="match status" value="1"/>
</dbReference>
<sequence length="238" mass="25199">MTATAPPQPVQAVRVELYAPIASFRDPLFPGLTRCLPVPPPSTVRGMLAAATGEPAEPAVFGMAAWAEGHGIDTETYHPVAADGSQPAIGGRVRFGKGGLATVKDRPFLAGVHLTLWLPGPDGARLAAALRRPVHALRLGRSQDLVHPVAATEVTLLPATAALVGHALAPPDGHDLPQAHVHRLACITSTDRLTTLWADHLWCDEPASRPTPVRGAHHEAPTHDQHPEDTQAVWLLTP</sequence>
<dbReference type="EMBL" id="JBHYPX010000106">
    <property type="protein sequence ID" value="MFE1356814.1"/>
    <property type="molecule type" value="Genomic_DNA"/>
</dbReference>
<gene>
    <name evidence="3" type="primary">cas5</name>
    <name evidence="3" type="ORF">ACFW6T_33110</name>
</gene>
<evidence type="ECO:0000313" key="4">
    <source>
        <dbReference type="Proteomes" id="UP001599542"/>
    </source>
</evidence>
<evidence type="ECO:0000256" key="1">
    <source>
        <dbReference type="ARBA" id="ARBA00023118"/>
    </source>
</evidence>
<dbReference type="Pfam" id="PF09704">
    <property type="entry name" value="Cas_Cas5d"/>
    <property type="match status" value="1"/>
</dbReference>
<evidence type="ECO:0000313" key="3">
    <source>
        <dbReference type="EMBL" id="MFE1356814.1"/>
    </source>
</evidence>
<name>A0ABW6GW59_9ACTN</name>
<dbReference type="Proteomes" id="UP001599542">
    <property type="component" value="Unassembled WGS sequence"/>
</dbReference>
<dbReference type="CDD" id="cd09693">
    <property type="entry name" value="Cas5_I"/>
    <property type="match status" value="1"/>
</dbReference>
<reference evidence="3 4" key="1">
    <citation type="submission" date="2024-09" db="EMBL/GenBank/DDBJ databases">
        <title>The Natural Products Discovery Center: Release of the First 8490 Sequenced Strains for Exploring Actinobacteria Biosynthetic Diversity.</title>
        <authorList>
            <person name="Kalkreuter E."/>
            <person name="Kautsar S.A."/>
            <person name="Yang D."/>
            <person name="Bader C.D."/>
            <person name="Teijaro C.N."/>
            <person name="Fluegel L."/>
            <person name="Davis C.M."/>
            <person name="Simpson J.R."/>
            <person name="Lauterbach L."/>
            <person name="Steele A.D."/>
            <person name="Gui C."/>
            <person name="Meng S."/>
            <person name="Li G."/>
            <person name="Viehrig K."/>
            <person name="Ye F."/>
            <person name="Su P."/>
            <person name="Kiefer A.F."/>
            <person name="Nichols A."/>
            <person name="Cepeda A.J."/>
            <person name="Yan W."/>
            <person name="Fan B."/>
            <person name="Jiang Y."/>
            <person name="Adhikari A."/>
            <person name="Zheng C.-J."/>
            <person name="Schuster L."/>
            <person name="Cowan T.M."/>
            <person name="Smanski M.J."/>
            <person name="Chevrette M.G."/>
            <person name="De Carvalho L.P.S."/>
            <person name="Shen B."/>
        </authorList>
    </citation>
    <scope>NUCLEOTIDE SEQUENCE [LARGE SCALE GENOMIC DNA]</scope>
    <source>
        <strain evidence="3 4">NPDC058753</strain>
    </source>
</reference>
<proteinExistence type="predicted"/>
<dbReference type="InterPro" id="IPR021124">
    <property type="entry name" value="CRISPR-assoc_prot_Cas5"/>
</dbReference>
<feature type="region of interest" description="Disordered" evidence="2">
    <location>
        <begin position="210"/>
        <end position="230"/>
    </location>
</feature>
<keyword evidence="1" id="KW-0051">Antiviral defense</keyword>
<evidence type="ECO:0000256" key="2">
    <source>
        <dbReference type="SAM" id="MobiDB-lite"/>
    </source>
</evidence>
<protein>
    <submittedName>
        <fullName evidence="3">CRISPR-associated protein Cas5</fullName>
    </submittedName>
</protein>
<dbReference type="NCBIfam" id="TIGR02593">
    <property type="entry name" value="CRISPR_cas5"/>
    <property type="match status" value="1"/>
</dbReference>
<dbReference type="InterPro" id="IPR013422">
    <property type="entry name" value="CRISPR-assoc_prot_Cas5_N"/>
</dbReference>
<comment type="caution">
    <text evidence="3">The sequence shown here is derived from an EMBL/GenBank/DDBJ whole genome shotgun (WGS) entry which is preliminary data.</text>
</comment>
<feature type="compositionally biased region" description="Basic and acidic residues" evidence="2">
    <location>
        <begin position="216"/>
        <end position="229"/>
    </location>
</feature>
<keyword evidence="4" id="KW-1185">Reference proteome</keyword>